<gene>
    <name evidence="1" type="ORF">FWILDA_LOCUS19166</name>
</gene>
<dbReference type="EMBL" id="CAMKVN010021859">
    <property type="protein sequence ID" value="CAI2199623.1"/>
    <property type="molecule type" value="Genomic_DNA"/>
</dbReference>
<dbReference type="Proteomes" id="UP001153678">
    <property type="component" value="Unassembled WGS sequence"/>
</dbReference>
<evidence type="ECO:0000313" key="2">
    <source>
        <dbReference type="Proteomes" id="UP001153678"/>
    </source>
</evidence>
<accession>A0A9W4TBQ2</accession>
<evidence type="ECO:0000313" key="1">
    <source>
        <dbReference type="EMBL" id="CAI2199623.1"/>
    </source>
</evidence>
<proteinExistence type="predicted"/>
<name>A0A9W4TBQ2_9GLOM</name>
<feature type="non-terminal residue" evidence="1">
    <location>
        <position position="1"/>
    </location>
</feature>
<sequence>DEEMECVPNNIPVIKNDQTEPVSIMVSNTSSNSQTNDLNHIVLVEISVNDIRSEIREISSALRSMIQVLTSSNQ</sequence>
<dbReference type="AlphaFoldDB" id="A0A9W4TBQ2"/>
<reference evidence="1" key="1">
    <citation type="submission" date="2022-08" db="EMBL/GenBank/DDBJ databases">
        <authorList>
            <person name="Kallberg Y."/>
            <person name="Tangrot J."/>
            <person name="Rosling A."/>
        </authorList>
    </citation>
    <scope>NUCLEOTIDE SEQUENCE</scope>
    <source>
        <strain evidence="1">Wild A</strain>
    </source>
</reference>
<protein>
    <submittedName>
        <fullName evidence="1">1091_t:CDS:1</fullName>
    </submittedName>
</protein>
<comment type="caution">
    <text evidence="1">The sequence shown here is derived from an EMBL/GenBank/DDBJ whole genome shotgun (WGS) entry which is preliminary data.</text>
</comment>
<keyword evidence="2" id="KW-1185">Reference proteome</keyword>
<organism evidence="1 2">
    <name type="scientific">Funneliformis geosporum</name>
    <dbReference type="NCBI Taxonomy" id="1117311"/>
    <lineage>
        <taxon>Eukaryota</taxon>
        <taxon>Fungi</taxon>
        <taxon>Fungi incertae sedis</taxon>
        <taxon>Mucoromycota</taxon>
        <taxon>Glomeromycotina</taxon>
        <taxon>Glomeromycetes</taxon>
        <taxon>Glomerales</taxon>
        <taxon>Glomeraceae</taxon>
        <taxon>Funneliformis</taxon>
    </lineage>
</organism>